<accession>A0AA39Z9T8</accession>
<name>A0AA39Z9T8_9PEZI</name>
<feature type="region of interest" description="Disordered" evidence="1">
    <location>
        <begin position="665"/>
        <end position="712"/>
    </location>
</feature>
<feature type="compositionally biased region" description="Acidic residues" evidence="1">
    <location>
        <begin position="677"/>
        <end position="690"/>
    </location>
</feature>
<dbReference type="Pfam" id="PF06985">
    <property type="entry name" value="HET"/>
    <property type="match status" value="1"/>
</dbReference>
<evidence type="ECO:0000259" key="2">
    <source>
        <dbReference type="Pfam" id="PF06985"/>
    </source>
</evidence>
<evidence type="ECO:0000313" key="4">
    <source>
        <dbReference type="Proteomes" id="UP001174997"/>
    </source>
</evidence>
<dbReference type="Proteomes" id="UP001174997">
    <property type="component" value="Unassembled WGS sequence"/>
</dbReference>
<proteinExistence type="predicted"/>
<sequence length="754" mass="83459">MHTNSACAWCSKIQFDDFAANAKSTTLTPTSETGRFVFPIDLVIYDSFPGLPALTEASSLGCPVAGFLKDVLTSADVQYQLDDDIGDFKGRFIPFKMVFEYAWGMLESFIHAGNSGLDALRISLHLDTTEGSSRDKSPPFYIVCRVHDSPDNRAVCDWLGIERPQSLLKTSDDSALSWVKDQLSNCDAGRGAHQPHCGLDHIRAFLPSRLIDIRNTPFAVVCRADILASLLPGAPPPRYGALSYCWGSSHDASRQLSLRKASLVDGRFAFKFQDLPVVIREAVAVARSLSLGYLWVDALCILQDDESDWEAESSQMGQIYGGSYITIGSLTPSCNISFLNPEVPQTNIDFRSKINPNVRGQYSISLYYCTHLGGGANIVSPRLMQSRWSRRGWTLQESLLSARLLCYEESNISLRCSDETRYLSGFGEPYNTGSALRMIALSGQVEDAPISDFWYDWAVVNYCVRKFTRQDDVFPALSGVAEHFNKSFGAKYIAGIWERDLTTGLMWGARQERDDLVGLRKSYEPTTLSALMTKLKAKPYVSPSWSWAGRQAWIQRPLLIGYSYFWKDVCDECELIASVSVTGTNPFGRVKNASITFNGALAAVEPCSPLYPMSNLRFEGYYRVALENGGYAACCFDWYIDDRVLHGEVKLVLLGSFVEDLETHRPDPFQASTTDSSSEDSEEERLDQDNPDSAQPSAGGSPSGDSGRAGFGLIVHQDPESDAFLRVGIFYSLVSLGGGVRYLKSNETQTIVII</sequence>
<keyword evidence="4" id="KW-1185">Reference proteome</keyword>
<dbReference type="InterPro" id="IPR010730">
    <property type="entry name" value="HET"/>
</dbReference>
<dbReference type="PANTHER" id="PTHR33112">
    <property type="entry name" value="DOMAIN PROTEIN, PUTATIVE-RELATED"/>
    <property type="match status" value="1"/>
</dbReference>
<dbReference type="AlphaFoldDB" id="A0AA39Z9T8"/>
<feature type="domain" description="Heterokaryon incompatibility" evidence="2">
    <location>
        <begin position="239"/>
        <end position="397"/>
    </location>
</feature>
<dbReference type="PANTHER" id="PTHR33112:SF16">
    <property type="entry name" value="HETEROKARYON INCOMPATIBILITY DOMAIN-CONTAINING PROTEIN"/>
    <property type="match status" value="1"/>
</dbReference>
<protein>
    <submittedName>
        <fullName evidence="3">Heterokaryon incompatibility protein-domain-containing protein</fullName>
    </submittedName>
</protein>
<reference evidence="3" key="1">
    <citation type="submission" date="2023-06" db="EMBL/GenBank/DDBJ databases">
        <title>Genome-scale phylogeny and comparative genomics of the fungal order Sordariales.</title>
        <authorList>
            <consortium name="Lawrence Berkeley National Laboratory"/>
            <person name="Hensen N."/>
            <person name="Bonometti L."/>
            <person name="Westerberg I."/>
            <person name="Brannstrom I.O."/>
            <person name="Guillou S."/>
            <person name="Cros-Aarteil S."/>
            <person name="Calhoun S."/>
            <person name="Haridas S."/>
            <person name="Kuo A."/>
            <person name="Mondo S."/>
            <person name="Pangilinan J."/>
            <person name="Riley R."/>
            <person name="Labutti K."/>
            <person name="Andreopoulos B."/>
            <person name="Lipzen A."/>
            <person name="Chen C."/>
            <person name="Yanf M."/>
            <person name="Daum C."/>
            <person name="Ng V."/>
            <person name="Clum A."/>
            <person name="Steindorff A."/>
            <person name="Ohm R."/>
            <person name="Martin F."/>
            <person name="Silar P."/>
            <person name="Natvig D."/>
            <person name="Lalanne C."/>
            <person name="Gautier V."/>
            <person name="Ament-Velasquez S.L."/>
            <person name="Kruys A."/>
            <person name="Hutchinson M.I."/>
            <person name="Powell A.J."/>
            <person name="Barry K."/>
            <person name="Miller A.N."/>
            <person name="Grigoriev I.V."/>
            <person name="Debuchy R."/>
            <person name="Gladieux P."/>
            <person name="Thoren M.H."/>
            <person name="Johannesson H."/>
        </authorList>
    </citation>
    <scope>NUCLEOTIDE SEQUENCE</scope>
    <source>
        <strain evidence="3">CBS 307.81</strain>
    </source>
</reference>
<gene>
    <name evidence="3" type="ORF">QBC41DRAFT_324790</name>
</gene>
<evidence type="ECO:0000313" key="3">
    <source>
        <dbReference type="EMBL" id="KAK0666960.1"/>
    </source>
</evidence>
<evidence type="ECO:0000256" key="1">
    <source>
        <dbReference type="SAM" id="MobiDB-lite"/>
    </source>
</evidence>
<organism evidence="3 4">
    <name type="scientific">Cercophora samala</name>
    <dbReference type="NCBI Taxonomy" id="330535"/>
    <lineage>
        <taxon>Eukaryota</taxon>
        <taxon>Fungi</taxon>
        <taxon>Dikarya</taxon>
        <taxon>Ascomycota</taxon>
        <taxon>Pezizomycotina</taxon>
        <taxon>Sordariomycetes</taxon>
        <taxon>Sordariomycetidae</taxon>
        <taxon>Sordariales</taxon>
        <taxon>Lasiosphaeriaceae</taxon>
        <taxon>Cercophora</taxon>
    </lineage>
</organism>
<dbReference type="EMBL" id="JAULSY010000079">
    <property type="protein sequence ID" value="KAK0666960.1"/>
    <property type="molecule type" value="Genomic_DNA"/>
</dbReference>
<comment type="caution">
    <text evidence="3">The sequence shown here is derived from an EMBL/GenBank/DDBJ whole genome shotgun (WGS) entry which is preliminary data.</text>
</comment>
<feature type="compositionally biased region" description="Low complexity" evidence="1">
    <location>
        <begin position="691"/>
        <end position="708"/>
    </location>
</feature>